<dbReference type="InterPro" id="IPR027417">
    <property type="entry name" value="P-loop_NTPase"/>
</dbReference>
<keyword evidence="2" id="KW-1185">Reference proteome</keyword>
<name>A0A420E751_9ALTE</name>
<keyword evidence="1" id="KW-0418">Kinase</keyword>
<dbReference type="OrthoDB" id="5296079at2"/>
<evidence type="ECO:0000313" key="1">
    <source>
        <dbReference type="EMBL" id="RKF13748.1"/>
    </source>
</evidence>
<sequence>MFRKVLIFGNSGSGKSTLARRLSTEQNLVHLDLDTLAWKQGEAVIRAPLAESEKTIHNFMNGNTAWVIEGCYADLLTIALPFATDIIYLNLPIPICIKNAKMREWEPHKYQSKAAQDQNLNMLIEWISQYDERSDTFSKTAHLQLYNCFDGPKQMLTRNLCNR</sequence>
<evidence type="ECO:0000313" key="2">
    <source>
        <dbReference type="Proteomes" id="UP000286482"/>
    </source>
</evidence>
<proteinExistence type="predicted"/>
<accession>A0A420E751</accession>
<gene>
    <name evidence="1" type="ORF">DBZ36_18425</name>
</gene>
<organism evidence="1 2">
    <name type="scientific">Alginatibacterium sediminis</name>
    <dbReference type="NCBI Taxonomy" id="2164068"/>
    <lineage>
        <taxon>Bacteria</taxon>
        <taxon>Pseudomonadati</taxon>
        <taxon>Pseudomonadota</taxon>
        <taxon>Gammaproteobacteria</taxon>
        <taxon>Alteromonadales</taxon>
        <taxon>Alteromonadaceae</taxon>
        <taxon>Alginatibacterium</taxon>
    </lineage>
</organism>
<dbReference type="PANTHER" id="PTHR37816">
    <property type="entry name" value="YALI0E33011P"/>
    <property type="match status" value="1"/>
</dbReference>
<dbReference type="Proteomes" id="UP000286482">
    <property type="component" value="Unassembled WGS sequence"/>
</dbReference>
<comment type="caution">
    <text evidence="1">The sequence shown here is derived from an EMBL/GenBank/DDBJ whole genome shotgun (WGS) entry which is preliminary data.</text>
</comment>
<dbReference type="GO" id="GO:0016301">
    <property type="term" value="F:kinase activity"/>
    <property type="evidence" value="ECO:0007669"/>
    <property type="project" value="UniProtKB-KW"/>
</dbReference>
<dbReference type="InterPro" id="IPR052922">
    <property type="entry name" value="Cytidylate_Kinase-2"/>
</dbReference>
<dbReference type="AlphaFoldDB" id="A0A420E751"/>
<dbReference type="SUPFAM" id="SSF52540">
    <property type="entry name" value="P-loop containing nucleoside triphosphate hydrolases"/>
    <property type="match status" value="1"/>
</dbReference>
<dbReference type="RefSeq" id="WP_120356458.1">
    <property type="nucleotide sequence ID" value="NZ_RAQO01000010.1"/>
</dbReference>
<keyword evidence="1" id="KW-0808">Transferase</keyword>
<dbReference type="Gene3D" id="3.40.50.300">
    <property type="entry name" value="P-loop containing nucleotide triphosphate hydrolases"/>
    <property type="match status" value="1"/>
</dbReference>
<reference evidence="1 2" key="1">
    <citation type="submission" date="2018-09" db="EMBL/GenBank/DDBJ databases">
        <authorList>
            <person name="Wang Z."/>
        </authorList>
    </citation>
    <scope>NUCLEOTIDE SEQUENCE [LARGE SCALE GENOMIC DNA]</scope>
    <source>
        <strain evidence="1 2">ALS 81</strain>
    </source>
</reference>
<dbReference type="EMBL" id="RAQO01000010">
    <property type="protein sequence ID" value="RKF13748.1"/>
    <property type="molecule type" value="Genomic_DNA"/>
</dbReference>
<protein>
    <submittedName>
        <fullName evidence="1">Shikimate kinase</fullName>
    </submittedName>
</protein>
<dbReference type="PANTHER" id="PTHR37816:SF2">
    <property type="entry name" value="DNA TOPOLOGY MODULATION PROTEIN FLAR-RELATED PROTEIN"/>
    <property type="match status" value="1"/>
</dbReference>
<dbReference type="Pfam" id="PF13238">
    <property type="entry name" value="AAA_18"/>
    <property type="match status" value="1"/>
</dbReference>